<gene>
    <name evidence="1" type="ORF">LTS18_014723</name>
</gene>
<name>A0ACC3DVC8_9PEZI</name>
<accession>A0ACC3DVC8</accession>
<protein>
    <submittedName>
        <fullName evidence="1">Uncharacterized protein</fullName>
    </submittedName>
</protein>
<organism evidence="1 2">
    <name type="scientific">Coniosporium uncinatum</name>
    <dbReference type="NCBI Taxonomy" id="93489"/>
    <lineage>
        <taxon>Eukaryota</taxon>
        <taxon>Fungi</taxon>
        <taxon>Dikarya</taxon>
        <taxon>Ascomycota</taxon>
        <taxon>Pezizomycotina</taxon>
        <taxon>Dothideomycetes</taxon>
        <taxon>Dothideomycetes incertae sedis</taxon>
        <taxon>Coniosporium</taxon>
    </lineage>
</organism>
<evidence type="ECO:0000313" key="1">
    <source>
        <dbReference type="EMBL" id="KAK3080617.1"/>
    </source>
</evidence>
<evidence type="ECO:0000313" key="2">
    <source>
        <dbReference type="Proteomes" id="UP001186974"/>
    </source>
</evidence>
<sequence length="457" mass="51311">MIEVRVCESTSTLDWIDVSGVDLSDWLERAVLDDANATDCLYLLILPKRYNQYRMLPCPFDQLNKISSTWKLPPAYLRMLAKKLPALLSFSSEGSNGNPTETGLVLKAQTAAFWEFCLATAWNSSSKATRNVLSGLTLREVNELRLYVHGRHVVGPLHYLSLPVLVVDMAVEKLDRWVEMRSHRVSCIQETIGMDTYLRKPVTQTLQQSEHKQINFTEVLTQLTGVSTSIADLNAYGQTQERFVLQIRKMLHEAHGSSDPPPPAVLAFHQKMDYLESCLQGSRDAITYLQSSVQAQVQTVYSLVSQRDNRLNIELAAASKEIADVSCAAALNAQKDSMNMRWIAAATLIFLPATFTSTLFSSSFFDFQPADRPEIVSHWIWIYWLITAVLTLAVLGAWYYFIVNRVSIVQLGSPNVGPTGNDAGKSRLMLRMRKQHESEHFEEPKMGISGAEQAETA</sequence>
<dbReference type="EMBL" id="JAWDJW010000477">
    <property type="protein sequence ID" value="KAK3080617.1"/>
    <property type="molecule type" value="Genomic_DNA"/>
</dbReference>
<dbReference type="Proteomes" id="UP001186974">
    <property type="component" value="Unassembled WGS sequence"/>
</dbReference>
<keyword evidence="2" id="KW-1185">Reference proteome</keyword>
<proteinExistence type="predicted"/>
<reference evidence="1" key="1">
    <citation type="submission" date="2024-09" db="EMBL/GenBank/DDBJ databases">
        <title>Black Yeasts Isolated from many extreme environments.</title>
        <authorList>
            <person name="Coleine C."/>
            <person name="Stajich J.E."/>
            <person name="Selbmann L."/>
        </authorList>
    </citation>
    <scope>NUCLEOTIDE SEQUENCE</scope>
    <source>
        <strain evidence="1">CCFEE 5737</strain>
    </source>
</reference>
<comment type="caution">
    <text evidence="1">The sequence shown here is derived from an EMBL/GenBank/DDBJ whole genome shotgun (WGS) entry which is preliminary data.</text>
</comment>